<organism evidence="2 3">
    <name type="scientific">Wenjunlia tyrosinilytica</name>
    <dbReference type="NCBI Taxonomy" id="1544741"/>
    <lineage>
        <taxon>Bacteria</taxon>
        <taxon>Bacillati</taxon>
        <taxon>Actinomycetota</taxon>
        <taxon>Actinomycetes</taxon>
        <taxon>Kitasatosporales</taxon>
        <taxon>Streptomycetaceae</taxon>
        <taxon>Wenjunlia</taxon>
    </lineage>
</organism>
<protein>
    <submittedName>
        <fullName evidence="2">Methyltransferase type 12</fullName>
    </submittedName>
</protein>
<dbReference type="PANTHER" id="PTHR43591">
    <property type="entry name" value="METHYLTRANSFERASE"/>
    <property type="match status" value="1"/>
</dbReference>
<dbReference type="AlphaFoldDB" id="A0A917ZVB9"/>
<dbReference type="InterPro" id="IPR036390">
    <property type="entry name" value="WH_DNA-bd_sf"/>
</dbReference>
<reference evidence="2" key="1">
    <citation type="journal article" date="2014" name="Int. J. Syst. Evol. Microbiol.">
        <title>Complete genome sequence of Corynebacterium casei LMG S-19264T (=DSM 44701T), isolated from a smear-ripened cheese.</title>
        <authorList>
            <consortium name="US DOE Joint Genome Institute (JGI-PGF)"/>
            <person name="Walter F."/>
            <person name="Albersmeier A."/>
            <person name="Kalinowski J."/>
            <person name="Ruckert C."/>
        </authorList>
    </citation>
    <scope>NUCLEOTIDE SEQUENCE</scope>
    <source>
        <strain evidence="2">CGMCC 4.7201</strain>
    </source>
</reference>
<keyword evidence="2" id="KW-0808">Transferase</keyword>
<dbReference type="CDD" id="cd02440">
    <property type="entry name" value="AdoMet_MTases"/>
    <property type="match status" value="1"/>
</dbReference>
<comment type="caution">
    <text evidence="2">The sequence shown here is derived from an EMBL/GenBank/DDBJ whole genome shotgun (WGS) entry which is preliminary data.</text>
</comment>
<dbReference type="GO" id="GO:0032259">
    <property type="term" value="P:methylation"/>
    <property type="evidence" value="ECO:0007669"/>
    <property type="project" value="UniProtKB-KW"/>
</dbReference>
<accession>A0A917ZVB9</accession>
<dbReference type="InterPro" id="IPR013217">
    <property type="entry name" value="Methyltransf_12"/>
</dbReference>
<dbReference type="Gene3D" id="3.40.50.150">
    <property type="entry name" value="Vaccinia Virus protein VP39"/>
    <property type="match status" value="1"/>
</dbReference>
<reference evidence="2" key="2">
    <citation type="submission" date="2020-09" db="EMBL/GenBank/DDBJ databases">
        <authorList>
            <person name="Sun Q."/>
            <person name="Zhou Y."/>
        </authorList>
    </citation>
    <scope>NUCLEOTIDE SEQUENCE</scope>
    <source>
        <strain evidence="2">CGMCC 4.7201</strain>
    </source>
</reference>
<evidence type="ECO:0000259" key="1">
    <source>
        <dbReference type="Pfam" id="PF08242"/>
    </source>
</evidence>
<name>A0A917ZVB9_9ACTN</name>
<dbReference type="Pfam" id="PF08242">
    <property type="entry name" value="Methyltransf_12"/>
    <property type="match status" value="1"/>
</dbReference>
<dbReference type="SUPFAM" id="SSF53335">
    <property type="entry name" value="S-adenosyl-L-methionine-dependent methyltransferases"/>
    <property type="match status" value="1"/>
</dbReference>
<evidence type="ECO:0000313" key="2">
    <source>
        <dbReference type="EMBL" id="GGO95574.1"/>
    </source>
</evidence>
<keyword evidence="2" id="KW-0489">Methyltransferase</keyword>
<dbReference type="InterPro" id="IPR029063">
    <property type="entry name" value="SAM-dependent_MTases_sf"/>
</dbReference>
<gene>
    <name evidence="2" type="ORF">GCM10012280_53080</name>
</gene>
<dbReference type="SUPFAM" id="SSF46785">
    <property type="entry name" value="Winged helix' DNA-binding domain"/>
    <property type="match status" value="1"/>
</dbReference>
<feature type="domain" description="Methyltransferase type 12" evidence="1">
    <location>
        <begin position="169"/>
        <end position="272"/>
    </location>
</feature>
<dbReference type="Proteomes" id="UP000641932">
    <property type="component" value="Unassembled WGS sequence"/>
</dbReference>
<dbReference type="EMBL" id="BMMS01000026">
    <property type="protein sequence ID" value="GGO95574.1"/>
    <property type="molecule type" value="Genomic_DNA"/>
</dbReference>
<sequence>MTSESARQRQLTDEIAASGEAPAIAAAAALLEMGDRLGVLDVIIPGKEFTVRELAEYADLPETGVAHYLEAMESAGVIIHSPSTAGSFVTAPDYDRIQHQAGYVSWVMNANRPFIENAREYLSDPGKASGAYIRDGRQVAVSSQWMGSKAFYPAALGTIFEAKPERIADLGAGTCRLLIEVLQQLPGCCGVGLDLDAPSCNAAKLAGEQAGVSDRLTVVERSIQSIATDPSPVEGSDVIHAGFVFHDMMPEEEDVADAVFANCREALRPGGIMAITEAVPYLRNERERRFSSIVTYYHREFMKRKLLTEAEWEAKLRDAGFNDVRTVELGFPTGRLFVATR</sequence>
<dbReference type="RefSeq" id="WP_189134326.1">
    <property type="nucleotide sequence ID" value="NZ_BMMS01000026.1"/>
</dbReference>
<dbReference type="GO" id="GO:0008168">
    <property type="term" value="F:methyltransferase activity"/>
    <property type="evidence" value="ECO:0007669"/>
    <property type="project" value="UniProtKB-KW"/>
</dbReference>
<evidence type="ECO:0000313" key="3">
    <source>
        <dbReference type="Proteomes" id="UP000641932"/>
    </source>
</evidence>
<proteinExistence type="predicted"/>
<keyword evidence="3" id="KW-1185">Reference proteome</keyword>